<dbReference type="KEGG" id="apro:F751_0862"/>
<evidence type="ECO:0000313" key="7">
    <source>
        <dbReference type="Proteomes" id="UP000028924"/>
    </source>
</evidence>
<dbReference type="PANTHER" id="PTHR45792">
    <property type="entry name" value="DIACYLGLYCEROL LIPASE HOMOLOG-RELATED"/>
    <property type="match status" value="1"/>
</dbReference>
<dbReference type="GeneID" id="23612253"/>
<dbReference type="OrthoDB" id="512192at2759"/>
<sequence length="707" mass="78584">MSWNLSVISRRFCTSLVVGKDAISRLSFNTVKRMVDEMVVCLARCRRPKLVVLSDLILRRRGGNRIPPLTLCDMDEIPEDTLAILERYFRTSLSQGGSQPEMYPPGSVMFLRPFKRGRKKTPVQWDAVWINAADLIGEGLHISPAMMVHHRLFNLTEAFDSCMATAEVTLKEDAARTPATKQRIRNVLGAYSIESTGIQYNCSVGTAVRVAVYGMFMSMIVAACLEFAIVAVGLNGNITLLEELVAQDADVGQKELITNIDYSATGGSRSAVALYNEQIRDVRSLTREFEIDFLNATGVPYDPAAAGISAPCILVVVAFNSFPDYTEVDSWEGSLRHMSRFCCCGSIMQEAVLDTSEPASREIAKSLNMLFGGIDLDPTDRLFAALLVAEHQSDQRQRNMRHMLSRAGYVTNMQRQGAFIKGSQRRDGGQLSQTPEPRAHRSVSWHLPPSPFSSRTSRVMPMYRRTMMKLDEVALEEGGRFDDAMSGTDSPSLKWVREQLGTRITLAYQYAPIITPVCLPAVYCDHLTPQEAADIYSGLRENVPVQQLRQAQSMSLYAIAAYGLQNIAWGRGKRPPTCAANITLFRKCMSKVFRLQDSYRQRNCEAILEVTDANTSGGALPYLVMRHRPSNSLVISIRGTGELSGGGQRLGQLPACYDRQDRSPKRVTDALATTVSMEDLITDLLSQPVDVSDWLPPWVQEVRLTGF</sequence>
<keyword evidence="2" id="KW-0442">Lipid degradation</keyword>
<dbReference type="GO" id="GO:0016298">
    <property type="term" value="F:lipase activity"/>
    <property type="evidence" value="ECO:0007669"/>
    <property type="project" value="TreeGrafter"/>
</dbReference>
<keyword evidence="3" id="KW-0443">Lipid metabolism</keyword>
<dbReference type="RefSeq" id="XP_011398217.1">
    <property type="nucleotide sequence ID" value="XM_011399915.1"/>
</dbReference>
<keyword evidence="5" id="KW-1133">Transmembrane helix</keyword>
<evidence type="ECO:0000256" key="1">
    <source>
        <dbReference type="ARBA" id="ARBA00022801"/>
    </source>
</evidence>
<dbReference type="InterPro" id="IPR052214">
    <property type="entry name" value="DAG_Lipase-Related"/>
</dbReference>
<evidence type="ECO:0000256" key="4">
    <source>
        <dbReference type="SAM" id="MobiDB-lite"/>
    </source>
</evidence>
<name>A0A087SHX0_AUXPR</name>
<dbReference type="GO" id="GO:0016042">
    <property type="term" value="P:lipid catabolic process"/>
    <property type="evidence" value="ECO:0007669"/>
    <property type="project" value="UniProtKB-KW"/>
</dbReference>
<feature type="region of interest" description="Disordered" evidence="4">
    <location>
        <begin position="420"/>
        <end position="447"/>
    </location>
</feature>
<proteinExistence type="predicted"/>
<accession>A0A087SHX0</accession>
<dbReference type="AlphaFoldDB" id="A0A087SHX0"/>
<evidence type="ECO:0000256" key="2">
    <source>
        <dbReference type="ARBA" id="ARBA00022963"/>
    </source>
</evidence>
<organism evidence="6 7">
    <name type="scientific">Auxenochlorella protothecoides</name>
    <name type="common">Green microalga</name>
    <name type="synonym">Chlorella protothecoides</name>
    <dbReference type="NCBI Taxonomy" id="3075"/>
    <lineage>
        <taxon>Eukaryota</taxon>
        <taxon>Viridiplantae</taxon>
        <taxon>Chlorophyta</taxon>
        <taxon>core chlorophytes</taxon>
        <taxon>Trebouxiophyceae</taxon>
        <taxon>Chlorellales</taxon>
        <taxon>Chlorellaceae</taxon>
        <taxon>Auxenochlorella</taxon>
    </lineage>
</organism>
<dbReference type="PANTHER" id="PTHR45792:SF8">
    <property type="entry name" value="DIACYLGLYCEROL LIPASE-ALPHA"/>
    <property type="match status" value="1"/>
</dbReference>
<protein>
    <submittedName>
        <fullName evidence="6">Uncharacterized protein</fullName>
    </submittedName>
</protein>
<reference evidence="6 7" key="1">
    <citation type="journal article" date="2014" name="BMC Genomics">
        <title>Oil accumulation mechanisms of the oleaginous microalga Chlorella protothecoides revealed through its genome, transcriptomes, and proteomes.</title>
        <authorList>
            <person name="Gao C."/>
            <person name="Wang Y."/>
            <person name="Shen Y."/>
            <person name="Yan D."/>
            <person name="He X."/>
            <person name="Dai J."/>
            <person name="Wu Q."/>
        </authorList>
    </citation>
    <scope>NUCLEOTIDE SEQUENCE [LARGE SCALE GENOMIC DNA]</scope>
    <source>
        <strain evidence="6 7">0710</strain>
    </source>
</reference>
<feature type="transmembrane region" description="Helical" evidence="5">
    <location>
        <begin position="210"/>
        <end position="234"/>
    </location>
</feature>
<keyword evidence="1" id="KW-0378">Hydrolase</keyword>
<evidence type="ECO:0000256" key="5">
    <source>
        <dbReference type="SAM" id="Phobius"/>
    </source>
</evidence>
<keyword evidence="7" id="KW-1185">Reference proteome</keyword>
<gene>
    <name evidence="6" type="ORF">F751_0862</name>
</gene>
<keyword evidence="5" id="KW-0472">Membrane</keyword>
<evidence type="ECO:0000256" key="3">
    <source>
        <dbReference type="ARBA" id="ARBA00023098"/>
    </source>
</evidence>
<dbReference type="Proteomes" id="UP000028924">
    <property type="component" value="Unassembled WGS sequence"/>
</dbReference>
<dbReference type="EMBL" id="KL662115">
    <property type="protein sequence ID" value="KFM25324.1"/>
    <property type="molecule type" value="Genomic_DNA"/>
</dbReference>
<evidence type="ECO:0000313" key="6">
    <source>
        <dbReference type="EMBL" id="KFM25324.1"/>
    </source>
</evidence>
<keyword evidence="5" id="KW-0812">Transmembrane</keyword>